<evidence type="ECO:0000256" key="3">
    <source>
        <dbReference type="ARBA" id="ARBA00022741"/>
    </source>
</evidence>
<evidence type="ECO:0000256" key="1">
    <source>
        <dbReference type="ARBA" id="ARBA00009922"/>
    </source>
</evidence>
<evidence type="ECO:0000256" key="8">
    <source>
        <dbReference type="ARBA" id="ARBA00022840"/>
    </source>
</evidence>
<evidence type="ECO:0000256" key="7">
    <source>
        <dbReference type="ARBA" id="ARBA00022839"/>
    </source>
</evidence>
<keyword evidence="4" id="KW-0227">DNA damage</keyword>
<dbReference type="InterPro" id="IPR027417">
    <property type="entry name" value="P-loop_NTPase"/>
</dbReference>
<evidence type="ECO:0000313" key="18">
    <source>
        <dbReference type="EMBL" id="TQL75690.1"/>
    </source>
</evidence>
<dbReference type="PANTHER" id="PTHR11070">
    <property type="entry name" value="UVRD / RECB / PCRA DNA HELICASE FAMILY MEMBER"/>
    <property type="match status" value="1"/>
</dbReference>
<dbReference type="EMBL" id="VFOW01000001">
    <property type="protein sequence ID" value="TQL75690.1"/>
    <property type="molecule type" value="Genomic_DNA"/>
</dbReference>
<feature type="binding site" evidence="15">
    <location>
        <begin position="41"/>
        <end position="48"/>
    </location>
    <ligand>
        <name>ATP</name>
        <dbReference type="ChEBI" id="CHEBI:30616"/>
    </ligand>
</feature>
<dbReference type="EC" id="5.6.2.4" evidence="13"/>
<dbReference type="InterPro" id="IPR011604">
    <property type="entry name" value="PDDEXK-like_dom_sf"/>
</dbReference>
<evidence type="ECO:0000256" key="9">
    <source>
        <dbReference type="ARBA" id="ARBA00023125"/>
    </source>
</evidence>
<comment type="catalytic activity">
    <reaction evidence="12">
        <text>Couples ATP hydrolysis with the unwinding of duplex DNA by translocating in the 3'-5' direction.</text>
        <dbReference type="EC" id="5.6.2.4"/>
    </reaction>
</comment>
<comment type="similarity">
    <text evidence="1">Belongs to the helicase family. UvrD subfamily.</text>
</comment>
<keyword evidence="3 15" id="KW-0547">Nucleotide-binding</keyword>
<reference evidence="18 19" key="1">
    <citation type="submission" date="2019-06" db="EMBL/GenBank/DDBJ databases">
        <title>Sequencing the genomes of 1000 actinobacteria strains.</title>
        <authorList>
            <person name="Klenk H.-P."/>
        </authorList>
    </citation>
    <scope>NUCLEOTIDE SEQUENCE [LARGE SCALE GENOMIC DNA]</scope>
    <source>
        <strain evidence="18 19">DSM 45928</strain>
    </source>
</reference>
<dbReference type="GO" id="GO:0005829">
    <property type="term" value="C:cytosol"/>
    <property type="evidence" value="ECO:0007669"/>
    <property type="project" value="TreeGrafter"/>
</dbReference>
<organism evidence="18 19">
    <name type="scientific">Stackebrandtia endophytica</name>
    <dbReference type="NCBI Taxonomy" id="1496996"/>
    <lineage>
        <taxon>Bacteria</taxon>
        <taxon>Bacillati</taxon>
        <taxon>Actinomycetota</taxon>
        <taxon>Actinomycetes</taxon>
        <taxon>Glycomycetales</taxon>
        <taxon>Glycomycetaceae</taxon>
        <taxon>Stackebrandtia</taxon>
    </lineage>
</organism>
<dbReference type="GO" id="GO:0003677">
    <property type="term" value="F:DNA binding"/>
    <property type="evidence" value="ECO:0007669"/>
    <property type="project" value="UniProtKB-KW"/>
</dbReference>
<gene>
    <name evidence="18" type="ORF">FB566_1201</name>
</gene>
<dbReference type="GO" id="GO:0000725">
    <property type="term" value="P:recombinational repair"/>
    <property type="evidence" value="ECO:0007669"/>
    <property type="project" value="TreeGrafter"/>
</dbReference>
<dbReference type="PANTHER" id="PTHR11070:SF59">
    <property type="entry name" value="DNA 3'-5' HELICASE"/>
    <property type="match status" value="1"/>
</dbReference>
<dbReference type="InterPro" id="IPR038726">
    <property type="entry name" value="PDDEXK_AddAB-type"/>
</dbReference>
<dbReference type="InterPro" id="IPR000212">
    <property type="entry name" value="DNA_helicase_UvrD/REP"/>
</dbReference>
<dbReference type="Gene3D" id="1.10.10.160">
    <property type="match status" value="1"/>
</dbReference>
<evidence type="ECO:0000256" key="4">
    <source>
        <dbReference type="ARBA" id="ARBA00022763"/>
    </source>
</evidence>
<protein>
    <recommendedName>
        <fullName evidence="13">DNA 3'-5' helicase</fullName>
        <ecNumber evidence="13">5.6.2.4</ecNumber>
    </recommendedName>
</protein>
<keyword evidence="8 15" id="KW-0067">ATP-binding</keyword>
<dbReference type="AlphaFoldDB" id="A0A543ASX4"/>
<keyword evidence="6 15" id="KW-0347">Helicase</keyword>
<evidence type="ECO:0000256" key="12">
    <source>
        <dbReference type="ARBA" id="ARBA00034617"/>
    </source>
</evidence>
<dbReference type="Pfam" id="PF12705">
    <property type="entry name" value="PDDEXK_1"/>
    <property type="match status" value="1"/>
</dbReference>
<keyword evidence="7" id="KW-0269">Exonuclease</keyword>
<evidence type="ECO:0000256" key="10">
    <source>
        <dbReference type="ARBA" id="ARBA00023204"/>
    </source>
</evidence>
<feature type="domain" description="UvrD-like helicase ATP-binding" evidence="16">
    <location>
        <begin position="20"/>
        <end position="315"/>
    </location>
</feature>
<dbReference type="GO" id="GO:0033202">
    <property type="term" value="C:DNA helicase complex"/>
    <property type="evidence" value="ECO:0007669"/>
    <property type="project" value="TreeGrafter"/>
</dbReference>
<evidence type="ECO:0000256" key="5">
    <source>
        <dbReference type="ARBA" id="ARBA00022801"/>
    </source>
</evidence>
<dbReference type="InterPro" id="IPR014016">
    <property type="entry name" value="UvrD-like_ATP-bd"/>
</dbReference>
<evidence type="ECO:0000256" key="6">
    <source>
        <dbReference type="ARBA" id="ARBA00022806"/>
    </source>
</evidence>
<sequence>MTASAYRFVKRPAYEVSPRFTLDPVQQRIVEHRSGPLLVHGGPGTGKTTALVEAVAARVEAGTAPHRILVLGFGRRGASRLRHRITGRLNRTGAEVSVHSFPALAFAILRLAALRRDAPPPRLLKGPEQDLMIRELLASDEVPWPDSVKPALGTRAFVEQLRDLMHRATERGLSAKQLNDLGVRFDRPEWVAAAKFLGRYVDVLAMSSLTGGTAYDSAEIIRAAGHELAQDPQLIRRPEFVFVDELQDADPAQLELLRTVAGGGGHLVGFGDADSATYGFRGGDATIMREFSTLFPTAAGADAPELTLPVCHRSAHAPHRATAAVAARLRGGTRHRGHRTPEDVGDGDVRIAVLPSGTHQASFIAQTLRRAHLIDGIGWSQMAVLVKSPTEHLPQIERGLRHAGVPVHIAADDTALSAKPIVARLLTIIQCGLDPQLLDEATAVSLLHSPYGGADALTERRLRQELRRRAMRDDSFRNSGELLVEALRRPESLAEFEEDWARPARRIAGLMERARQATGTVESVLWQVWSDSGLSEQLSRRAVSSDRRAAAADDDLDAMMALFDWASEFTDRLPGAGCDVFCAHVLEQVLPADSLAQQALRGEAVQLTTAHQAKGREWELVVIAGVQEGRWPNLRPRGSLMGAEQLVDAAAGHSPDQLNTISALLEEERRLFHAACGRARDRLLVTAIGDDESQPSRFLDEMGVEAEIVTTLPAPLSLPALVARLREHACDTDDPRRPAALAALHRLAAEGVPGADPGDWWGLRALSDDRALHLPGERVRVSPSTIERLDQCGLRWILERHGGTETASLPQQVGNLVHAAAEAAAGTDNPAETMRNFVDRRLGLLPFEAPWKAAQDTRRITAMVEKFSNWLADNDRTLLAAEAQFTVTLPEVAPGVSAQLSGIVDRLEQDAAGRLHVVDIKTAKTPIGLDETKQHPQLAAYQLAVEAGAFTEWTDSTETGGASLVYPGTSTKSATVRVQPALPDSADPDWAKNKVTEVAQRMTGTTFLAVHTKKCDTCAVKQCCPISGKGRSVTD</sequence>
<evidence type="ECO:0000256" key="14">
    <source>
        <dbReference type="ARBA" id="ARBA00048988"/>
    </source>
</evidence>
<dbReference type="InterPro" id="IPR013986">
    <property type="entry name" value="DExx_box_DNA_helicase_dom_sf"/>
</dbReference>
<dbReference type="GO" id="GO:0005524">
    <property type="term" value="F:ATP binding"/>
    <property type="evidence" value="ECO:0007669"/>
    <property type="project" value="UniProtKB-UniRule"/>
</dbReference>
<keyword evidence="5 15" id="KW-0378">Hydrolase</keyword>
<dbReference type="InterPro" id="IPR014017">
    <property type="entry name" value="DNA_helicase_UvrD-like_C"/>
</dbReference>
<keyword evidence="19" id="KW-1185">Reference proteome</keyword>
<dbReference type="Gene3D" id="3.40.50.300">
    <property type="entry name" value="P-loop containing nucleotide triphosphate hydrolases"/>
    <property type="match status" value="2"/>
</dbReference>
<dbReference type="GO" id="GO:0043138">
    <property type="term" value="F:3'-5' DNA helicase activity"/>
    <property type="evidence" value="ECO:0007669"/>
    <property type="project" value="UniProtKB-EC"/>
</dbReference>
<dbReference type="Pfam" id="PF00580">
    <property type="entry name" value="UvrD-helicase"/>
    <property type="match status" value="1"/>
</dbReference>
<dbReference type="GO" id="GO:0004527">
    <property type="term" value="F:exonuclease activity"/>
    <property type="evidence" value="ECO:0007669"/>
    <property type="project" value="UniProtKB-KW"/>
</dbReference>
<keyword evidence="9" id="KW-0238">DNA-binding</keyword>
<evidence type="ECO:0000259" key="16">
    <source>
        <dbReference type="PROSITE" id="PS51198"/>
    </source>
</evidence>
<keyword evidence="2" id="KW-0540">Nuclease</keyword>
<dbReference type="SUPFAM" id="SSF52540">
    <property type="entry name" value="P-loop containing nucleoside triphosphate hydrolases"/>
    <property type="match status" value="1"/>
</dbReference>
<evidence type="ECO:0000256" key="2">
    <source>
        <dbReference type="ARBA" id="ARBA00022722"/>
    </source>
</evidence>
<proteinExistence type="inferred from homology"/>
<dbReference type="Proteomes" id="UP000317043">
    <property type="component" value="Unassembled WGS sequence"/>
</dbReference>
<name>A0A543ASX4_9ACTN</name>
<keyword evidence="11" id="KW-0413">Isomerase</keyword>
<dbReference type="Pfam" id="PF13361">
    <property type="entry name" value="UvrD_C"/>
    <property type="match status" value="1"/>
</dbReference>
<dbReference type="InParanoid" id="A0A543ASX4"/>
<evidence type="ECO:0000259" key="17">
    <source>
        <dbReference type="PROSITE" id="PS51217"/>
    </source>
</evidence>
<evidence type="ECO:0000256" key="11">
    <source>
        <dbReference type="ARBA" id="ARBA00023235"/>
    </source>
</evidence>
<feature type="domain" description="UvrD-like helicase C-terminal" evidence="17">
    <location>
        <begin position="318"/>
        <end position="615"/>
    </location>
</feature>
<dbReference type="PROSITE" id="PS51198">
    <property type="entry name" value="UVRD_HELICASE_ATP_BIND"/>
    <property type="match status" value="1"/>
</dbReference>
<evidence type="ECO:0000256" key="15">
    <source>
        <dbReference type="PROSITE-ProRule" id="PRU00560"/>
    </source>
</evidence>
<comment type="caution">
    <text evidence="18">The sequence shown here is derived from an EMBL/GenBank/DDBJ whole genome shotgun (WGS) entry which is preliminary data.</text>
</comment>
<dbReference type="PROSITE" id="PS51217">
    <property type="entry name" value="UVRD_HELICASE_CTER"/>
    <property type="match status" value="1"/>
</dbReference>
<accession>A0A543ASX4</accession>
<dbReference type="Gene3D" id="3.90.320.10">
    <property type="match status" value="1"/>
</dbReference>
<evidence type="ECO:0000256" key="13">
    <source>
        <dbReference type="ARBA" id="ARBA00034808"/>
    </source>
</evidence>
<keyword evidence="10" id="KW-0234">DNA repair</keyword>
<dbReference type="Gene3D" id="1.10.486.10">
    <property type="entry name" value="PCRA, domain 4"/>
    <property type="match status" value="1"/>
</dbReference>
<evidence type="ECO:0000313" key="19">
    <source>
        <dbReference type="Proteomes" id="UP000317043"/>
    </source>
</evidence>
<comment type="catalytic activity">
    <reaction evidence="14">
        <text>ATP + H2O = ADP + phosphate + H(+)</text>
        <dbReference type="Rhea" id="RHEA:13065"/>
        <dbReference type="ChEBI" id="CHEBI:15377"/>
        <dbReference type="ChEBI" id="CHEBI:15378"/>
        <dbReference type="ChEBI" id="CHEBI:30616"/>
        <dbReference type="ChEBI" id="CHEBI:43474"/>
        <dbReference type="ChEBI" id="CHEBI:456216"/>
        <dbReference type="EC" id="5.6.2.4"/>
    </reaction>
</comment>